<evidence type="ECO:0000313" key="2">
    <source>
        <dbReference type="Proteomes" id="UP001225300"/>
    </source>
</evidence>
<dbReference type="Proteomes" id="UP001225300">
    <property type="component" value="Segment"/>
</dbReference>
<dbReference type="EMBL" id="OQ198718">
    <property type="protein sequence ID" value="WEY17561.1"/>
    <property type="molecule type" value="Genomic_DNA"/>
</dbReference>
<sequence length="90" mass="9978">MMEDVIELKSRGDDTNYLKKLKKPDGSESKTYTLKVSYPVITAGYLPNGKMYIQPSGSSIIAVGERLNEADAIVKSINYTNGYGYSITFE</sequence>
<proteinExistence type="predicted"/>
<evidence type="ECO:0000313" key="1">
    <source>
        <dbReference type="EMBL" id="WEY17561.1"/>
    </source>
</evidence>
<organism evidence="1 2">
    <name type="scientific">Kolpuevirus sp. 'frurule'</name>
    <dbReference type="NCBI Taxonomy" id="3028514"/>
    <lineage>
        <taxon>Viruses</taxon>
        <taxon>Duplodnaviria</taxon>
        <taxon>Heunggongvirae</taxon>
        <taxon>Uroviricota</taxon>
        <taxon>Caudoviricetes</taxon>
        <taxon>Crassvirales</taxon>
        <taxon>Steigviridae</taxon>
        <taxon>Asinivirinae</taxon>
        <taxon>Kolpuevirus</taxon>
    </lineage>
</organism>
<name>A0AAF0DP74_9CAUD</name>
<reference evidence="1" key="1">
    <citation type="journal article" date="2023" name="bioRxiv">
        <title>Novel crAssphage isolates exhibit conserved gene order and purifying selection of the host specificity protein.</title>
        <authorList>
            <person name="Papudeshi B."/>
            <person name="Vega A.A."/>
            <person name="Souza C."/>
            <person name="Giles S.K."/>
            <person name="Mallawaarachchi V."/>
            <person name="Roach M.J."/>
            <person name="An M."/>
            <person name="Jacobson N."/>
            <person name="McNair K."/>
            <person name="Mora M.F."/>
            <person name="Pastrana K."/>
            <person name="Leigh C."/>
            <person name="Cram C."/>
            <person name="Plewa W.S."/>
            <person name="Grigson S.R."/>
            <person name="Bouras G."/>
            <person name="Decewicz P."/>
            <person name="Luque A."/>
            <person name="Droit L."/>
            <person name="Handley S.A."/>
            <person name="Segall A.M."/>
            <person name="Dinsdale E.A."/>
            <person name="Edwards R.A."/>
        </authorList>
    </citation>
    <scope>NUCLEOTIDE SEQUENCE</scope>
    <source>
        <strain evidence="1">Bc03</strain>
    </source>
</reference>
<protein>
    <submittedName>
        <fullName evidence="1">Muconolactone isomerase</fullName>
    </submittedName>
</protein>
<keyword evidence="2" id="KW-1185">Reference proteome</keyword>
<keyword evidence="1" id="KW-0413">Isomerase</keyword>
<accession>A0AAF0DP74</accession>
<dbReference type="GO" id="GO:0016853">
    <property type="term" value="F:isomerase activity"/>
    <property type="evidence" value="ECO:0007669"/>
    <property type="project" value="UniProtKB-KW"/>
</dbReference>